<dbReference type="EMBL" id="DYWV01000246">
    <property type="protein sequence ID" value="HJF40741.1"/>
    <property type="molecule type" value="Genomic_DNA"/>
</dbReference>
<gene>
    <name evidence="1" type="ORF">K8V91_07440</name>
</gene>
<name>A0A921GAQ2_9FIRM</name>
<protein>
    <submittedName>
        <fullName evidence="1">Dipeptidase PepV</fullName>
    </submittedName>
</protein>
<dbReference type="SUPFAM" id="SSF53187">
    <property type="entry name" value="Zn-dependent exopeptidases"/>
    <property type="match status" value="1"/>
</dbReference>
<reference evidence="1" key="1">
    <citation type="journal article" date="2021" name="PeerJ">
        <title>Extensive microbial diversity within the chicken gut microbiome revealed by metagenomics and culture.</title>
        <authorList>
            <person name="Gilroy R."/>
            <person name="Ravi A."/>
            <person name="Getino M."/>
            <person name="Pursley I."/>
            <person name="Horton D.L."/>
            <person name="Alikhan N.F."/>
            <person name="Baker D."/>
            <person name="Gharbi K."/>
            <person name="Hall N."/>
            <person name="Watson M."/>
            <person name="Adriaenssens E.M."/>
            <person name="Foster-Nyarko E."/>
            <person name="Jarju S."/>
            <person name="Secka A."/>
            <person name="Antonio M."/>
            <person name="Oren A."/>
            <person name="Chaudhuri R.R."/>
            <person name="La Ragione R."/>
            <person name="Hildebrand F."/>
            <person name="Pallen M.J."/>
        </authorList>
    </citation>
    <scope>NUCLEOTIDE SEQUENCE</scope>
    <source>
        <strain evidence="1">CHK193-16274</strain>
    </source>
</reference>
<evidence type="ECO:0000313" key="1">
    <source>
        <dbReference type="EMBL" id="HJF40741.1"/>
    </source>
</evidence>
<sequence length="72" mass="8032">MIDFKSEVLKIKDQMIEDIKMLCAIPSTQDDNTVAEFAPFGKANRQALDAMLKIGKRDGFKVEDVDGYAGHI</sequence>
<organism evidence="1 2">
    <name type="scientific">Thomasclavelia spiroformis</name>
    <dbReference type="NCBI Taxonomy" id="29348"/>
    <lineage>
        <taxon>Bacteria</taxon>
        <taxon>Bacillati</taxon>
        <taxon>Bacillota</taxon>
        <taxon>Erysipelotrichia</taxon>
        <taxon>Erysipelotrichales</taxon>
        <taxon>Coprobacillaceae</taxon>
        <taxon>Thomasclavelia</taxon>
    </lineage>
</organism>
<feature type="non-terminal residue" evidence="1">
    <location>
        <position position="72"/>
    </location>
</feature>
<dbReference type="Proteomes" id="UP000749320">
    <property type="component" value="Unassembled WGS sequence"/>
</dbReference>
<accession>A0A921GAQ2</accession>
<proteinExistence type="predicted"/>
<dbReference type="AlphaFoldDB" id="A0A921GAQ2"/>
<dbReference type="Gene3D" id="3.40.630.10">
    <property type="entry name" value="Zn peptidases"/>
    <property type="match status" value="1"/>
</dbReference>
<comment type="caution">
    <text evidence="1">The sequence shown here is derived from an EMBL/GenBank/DDBJ whole genome shotgun (WGS) entry which is preliminary data.</text>
</comment>
<reference evidence="1" key="2">
    <citation type="submission" date="2021-09" db="EMBL/GenBank/DDBJ databases">
        <authorList>
            <person name="Gilroy R."/>
        </authorList>
    </citation>
    <scope>NUCLEOTIDE SEQUENCE</scope>
    <source>
        <strain evidence="1">CHK193-16274</strain>
    </source>
</reference>
<evidence type="ECO:0000313" key="2">
    <source>
        <dbReference type="Proteomes" id="UP000749320"/>
    </source>
</evidence>